<reference evidence="3 4" key="1">
    <citation type="submission" date="2024-09" db="EMBL/GenBank/DDBJ databases">
        <authorList>
            <person name="Sun Q."/>
            <person name="Mori K."/>
        </authorList>
    </citation>
    <scope>NUCLEOTIDE SEQUENCE [LARGE SCALE GENOMIC DNA]</scope>
    <source>
        <strain evidence="3 4">JCM 3331</strain>
    </source>
</reference>
<comment type="caution">
    <text evidence="3">The sequence shown here is derived from an EMBL/GenBank/DDBJ whole genome shotgun (WGS) entry which is preliminary data.</text>
</comment>
<dbReference type="EMBL" id="JBHMCG010000118">
    <property type="protein sequence ID" value="MFB9576079.1"/>
    <property type="molecule type" value="Genomic_DNA"/>
</dbReference>
<dbReference type="Proteomes" id="UP001589710">
    <property type="component" value="Unassembled WGS sequence"/>
</dbReference>
<keyword evidence="4" id="KW-1185">Reference proteome</keyword>
<feature type="region of interest" description="Disordered" evidence="1">
    <location>
        <begin position="93"/>
        <end position="158"/>
    </location>
</feature>
<feature type="signal peptide" evidence="2">
    <location>
        <begin position="1"/>
        <end position="18"/>
    </location>
</feature>
<evidence type="ECO:0000313" key="4">
    <source>
        <dbReference type="Proteomes" id="UP001589710"/>
    </source>
</evidence>
<dbReference type="RefSeq" id="WP_345511208.1">
    <property type="nucleotide sequence ID" value="NZ_BAAAXD010000011.1"/>
</dbReference>
<evidence type="ECO:0000256" key="1">
    <source>
        <dbReference type="SAM" id="MobiDB-lite"/>
    </source>
</evidence>
<evidence type="ECO:0008006" key="5">
    <source>
        <dbReference type="Google" id="ProtNLM"/>
    </source>
</evidence>
<feature type="region of interest" description="Disordered" evidence="1">
    <location>
        <begin position="22"/>
        <end position="79"/>
    </location>
</feature>
<feature type="chain" id="PRO_5045651473" description="Secreted protein" evidence="2">
    <location>
        <begin position="19"/>
        <end position="158"/>
    </location>
</feature>
<proteinExistence type="predicted"/>
<name>A0ABV5RE03_9ACTN</name>
<organism evidence="3 4">
    <name type="scientific">Streptomyces yanii</name>
    <dbReference type="NCBI Taxonomy" id="78510"/>
    <lineage>
        <taxon>Bacteria</taxon>
        <taxon>Bacillati</taxon>
        <taxon>Actinomycetota</taxon>
        <taxon>Actinomycetes</taxon>
        <taxon>Kitasatosporales</taxon>
        <taxon>Streptomycetaceae</taxon>
        <taxon>Streptomyces</taxon>
    </lineage>
</organism>
<accession>A0ABV5RE03</accession>
<protein>
    <recommendedName>
        <fullName evidence="5">Secreted protein</fullName>
    </recommendedName>
</protein>
<gene>
    <name evidence="3" type="ORF">ACFFTL_28265</name>
</gene>
<evidence type="ECO:0000256" key="2">
    <source>
        <dbReference type="SAM" id="SignalP"/>
    </source>
</evidence>
<keyword evidence="2" id="KW-0732">Signal</keyword>
<evidence type="ECO:0000313" key="3">
    <source>
        <dbReference type="EMBL" id="MFB9576079.1"/>
    </source>
</evidence>
<sequence>MFLLVVLTVVGGASAAVAAAGAVTPPRSPSGPSPAAAHTPVVPPPAQHTDGTARPGHPHDTRRNRTATATGHDRTVLPAVPRPWVATDHIRIQHQLPPPGPGGALLPGAPGIPVPLPARQRVPDAPSFAADRPRVALPGVRGPPRTDRSPGHRSARQT</sequence>